<feature type="region of interest" description="Disordered" evidence="1">
    <location>
        <begin position="1"/>
        <end position="53"/>
    </location>
</feature>
<keyword evidence="3" id="KW-1185">Reference proteome</keyword>
<evidence type="ECO:0000256" key="1">
    <source>
        <dbReference type="SAM" id="MobiDB-lite"/>
    </source>
</evidence>
<dbReference type="Proteomes" id="UP001063166">
    <property type="component" value="Unassembled WGS sequence"/>
</dbReference>
<name>A0A9P3Q0E1_LYOSH</name>
<dbReference type="AlphaFoldDB" id="A0A9P3Q0E1"/>
<protein>
    <submittedName>
        <fullName evidence="2">Uncharacterized protein</fullName>
    </submittedName>
</protein>
<comment type="caution">
    <text evidence="2">The sequence shown here is derived from an EMBL/GenBank/DDBJ whole genome shotgun (WGS) entry which is preliminary data.</text>
</comment>
<evidence type="ECO:0000313" key="2">
    <source>
        <dbReference type="EMBL" id="GLB44853.1"/>
    </source>
</evidence>
<sequence>MTVIQPQDVRRQSDYQIGYAPPPPEGAPPSPPGEAPPPPPGGTPAANTAKYAAGPPAARTPALVLRLAILVLILWLI</sequence>
<dbReference type="EMBL" id="BRPK01000018">
    <property type="protein sequence ID" value="GLB44853.1"/>
    <property type="molecule type" value="Genomic_DNA"/>
</dbReference>
<proteinExistence type="predicted"/>
<accession>A0A9P3Q0E1</accession>
<reference evidence="2" key="1">
    <citation type="submission" date="2022-07" db="EMBL/GenBank/DDBJ databases">
        <title>The genome of Lyophyllum shimeji provides insight into the initial evolution of ectomycorrhizal fungal genome.</title>
        <authorList>
            <person name="Kobayashi Y."/>
            <person name="Shibata T."/>
            <person name="Hirakawa H."/>
            <person name="Shigenobu S."/>
            <person name="Nishiyama T."/>
            <person name="Yamada A."/>
            <person name="Hasebe M."/>
            <person name="Kawaguchi M."/>
        </authorList>
    </citation>
    <scope>NUCLEOTIDE SEQUENCE</scope>
    <source>
        <strain evidence="2">AT787</strain>
    </source>
</reference>
<feature type="compositionally biased region" description="Pro residues" evidence="1">
    <location>
        <begin position="20"/>
        <end position="42"/>
    </location>
</feature>
<organism evidence="2 3">
    <name type="scientific">Lyophyllum shimeji</name>
    <name type="common">Hon-shimeji</name>
    <name type="synonym">Tricholoma shimeji</name>
    <dbReference type="NCBI Taxonomy" id="47721"/>
    <lineage>
        <taxon>Eukaryota</taxon>
        <taxon>Fungi</taxon>
        <taxon>Dikarya</taxon>
        <taxon>Basidiomycota</taxon>
        <taxon>Agaricomycotina</taxon>
        <taxon>Agaricomycetes</taxon>
        <taxon>Agaricomycetidae</taxon>
        <taxon>Agaricales</taxon>
        <taxon>Tricholomatineae</taxon>
        <taxon>Lyophyllaceae</taxon>
        <taxon>Lyophyllum</taxon>
    </lineage>
</organism>
<evidence type="ECO:0000313" key="3">
    <source>
        <dbReference type="Proteomes" id="UP001063166"/>
    </source>
</evidence>
<gene>
    <name evidence="2" type="ORF">LshimejAT787_1801900</name>
</gene>